<evidence type="ECO:0008006" key="3">
    <source>
        <dbReference type="Google" id="ProtNLM"/>
    </source>
</evidence>
<gene>
    <name evidence="1" type="ORF">NCTC13294_00359</name>
</gene>
<accession>A0A381DZB3</accession>
<keyword evidence="2" id="KW-1185">Reference proteome</keyword>
<organism evidence="1 2">
    <name type="scientific">Cardiobacterium valvarum</name>
    <dbReference type="NCBI Taxonomy" id="194702"/>
    <lineage>
        <taxon>Bacteria</taxon>
        <taxon>Pseudomonadati</taxon>
        <taxon>Pseudomonadota</taxon>
        <taxon>Gammaproteobacteria</taxon>
        <taxon>Cardiobacteriales</taxon>
        <taxon>Cardiobacteriaceae</taxon>
        <taxon>Cardiobacterium</taxon>
    </lineage>
</organism>
<sequence length="140" mass="15484">MKKLLIPTLFIMLAACSGEKSSEQNTGHIKHSYMNPSEPAWKMSNDVRIPCSTLQDKEVPCASVLLKEGAPIPKYPLTSSGDILVVYIYDPVLANPAQPGGKRRQPWIIRSNCDLLPSEKDSGLCLTTEDTNKLLEPFLQ</sequence>
<dbReference type="Proteomes" id="UP000254572">
    <property type="component" value="Unassembled WGS sequence"/>
</dbReference>
<evidence type="ECO:0000313" key="2">
    <source>
        <dbReference type="Proteomes" id="UP000254572"/>
    </source>
</evidence>
<dbReference type="EMBL" id="UFUW01000001">
    <property type="protein sequence ID" value="SUX18807.1"/>
    <property type="molecule type" value="Genomic_DNA"/>
</dbReference>
<proteinExistence type="predicted"/>
<dbReference type="AlphaFoldDB" id="A0A381DZB3"/>
<dbReference type="PROSITE" id="PS51257">
    <property type="entry name" value="PROKAR_LIPOPROTEIN"/>
    <property type="match status" value="1"/>
</dbReference>
<evidence type="ECO:0000313" key="1">
    <source>
        <dbReference type="EMBL" id="SUX18807.1"/>
    </source>
</evidence>
<protein>
    <recommendedName>
        <fullName evidence="3">Lipoprotein</fullName>
    </recommendedName>
</protein>
<dbReference type="RefSeq" id="WP_147293433.1">
    <property type="nucleotide sequence ID" value="NZ_JBHLZC010000001.1"/>
</dbReference>
<reference evidence="1 2" key="1">
    <citation type="submission" date="2018-06" db="EMBL/GenBank/DDBJ databases">
        <authorList>
            <consortium name="Pathogen Informatics"/>
            <person name="Doyle S."/>
        </authorList>
    </citation>
    <scope>NUCLEOTIDE SEQUENCE [LARGE SCALE GENOMIC DNA]</scope>
    <source>
        <strain evidence="1 2">NCTC13294</strain>
    </source>
</reference>
<name>A0A381DZB3_9GAMM</name>